<feature type="transmembrane region" description="Helical" evidence="11">
    <location>
        <begin position="329"/>
        <end position="350"/>
    </location>
</feature>
<dbReference type="Proteomes" id="UP000828236">
    <property type="component" value="Unassembled WGS sequence"/>
</dbReference>
<dbReference type="InterPro" id="IPR000109">
    <property type="entry name" value="POT_fam"/>
</dbReference>
<dbReference type="InterPro" id="IPR018456">
    <property type="entry name" value="PTR2_symporter_CS"/>
</dbReference>
<feature type="transmembrane region" description="Helical" evidence="11">
    <location>
        <begin position="96"/>
        <end position="116"/>
    </location>
</feature>
<evidence type="ECO:0000256" key="3">
    <source>
        <dbReference type="ARBA" id="ARBA00022448"/>
    </source>
</evidence>
<dbReference type="Pfam" id="PF00854">
    <property type="entry name" value="PTR2"/>
    <property type="match status" value="2"/>
</dbReference>
<dbReference type="EMBL" id="SDOV01000008">
    <property type="protein sequence ID" value="KAH7637625.1"/>
    <property type="molecule type" value="Genomic_DNA"/>
</dbReference>
<feature type="transmembrane region" description="Helical" evidence="11">
    <location>
        <begin position="578"/>
        <end position="599"/>
    </location>
</feature>
<feature type="transmembrane region" description="Helical" evidence="11">
    <location>
        <begin position="619"/>
        <end position="640"/>
    </location>
</feature>
<dbReference type="GO" id="GO:0016020">
    <property type="term" value="C:membrane"/>
    <property type="evidence" value="ECO:0007669"/>
    <property type="project" value="UniProtKB-SubCell"/>
</dbReference>
<evidence type="ECO:0000256" key="2">
    <source>
        <dbReference type="ARBA" id="ARBA00005982"/>
    </source>
</evidence>
<evidence type="ECO:0000256" key="4">
    <source>
        <dbReference type="ARBA" id="ARBA00022692"/>
    </source>
</evidence>
<evidence type="ECO:0000313" key="12">
    <source>
        <dbReference type="EMBL" id="KAH7637625.1"/>
    </source>
</evidence>
<dbReference type="CDD" id="cd17347">
    <property type="entry name" value="MFS_SLC15A1_2_like"/>
    <property type="match status" value="1"/>
</dbReference>
<evidence type="ECO:0000256" key="6">
    <source>
        <dbReference type="ARBA" id="ARBA00022927"/>
    </source>
</evidence>
<evidence type="ECO:0000256" key="7">
    <source>
        <dbReference type="ARBA" id="ARBA00022989"/>
    </source>
</evidence>
<feature type="region of interest" description="Disordered" evidence="10">
    <location>
        <begin position="679"/>
        <end position="738"/>
    </location>
</feature>
<reference evidence="12" key="1">
    <citation type="submission" date="2020-06" db="EMBL/GenBank/DDBJ databases">
        <authorList>
            <person name="Ji K."/>
            <person name="Li J."/>
        </authorList>
    </citation>
    <scope>NUCLEOTIDE SEQUENCE</scope>
    <source>
        <strain evidence="12">JKM2019</strain>
        <tissue evidence="12">Whole body</tissue>
    </source>
</reference>
<feature type="compositionally biased region" description="Low complexity" evidence="10">
    <location>
        <begin position="701"/>
        <end position="712"/>
    </location>
</feature>
<feature type="transmembrane region" description="Helical" evidence="11">
    <location>
        <begin position="647"/>
        <end position="669"/>
    </location>
</feature>
<comment type="similarity">
    <text evidence="2">Belongs to the major facilitator superfamily. Proton-dependent oligopeptide transporter (POT/PTR) (TC 2.A.17) family.</text>
</comment>
<evidence type="ECO:0000256" key="1">
    <source>
        <dbReference type="ARBA" id="ARBA00004141"/>
    </source>
</evidence>
<dbReference type="InterPro" id="IPR036259">
    <property type="entry name" value="MFS_trans_sf"/>
</dbReference>
<comment type="subcellular location">
    <subcellularLocation>
        <location evidence="1">Membrane</location>
        <topology evidence="1">Multi-pass membrane protein</topology>
    </subcellularLocation>
</comment>
<sequence>MKNPLKMANSNSYTVDKENGGEKKIPYPKSILFIIGNEFCERFSFYGMRTILVLYFKYVLLFNEDLATQIYHIFVMVCYFTPVFGAIIADSYLGKYWTILSISCIYAAGNIIISGASIGGTVWISFIGLALIAIGTGGIKPCVSAFGGDQFKPGQERQLQQFFSLFYIAINSGSLISTFLTPVLRQNVSCLGRSDCYPLAFGVPAILMVVALILFILGKFITGYTINPPEKNNIVFRVFSCIGRAFYRRFFSSSNSTKKEHWIDYADDKYDNKTRKDVKALLRILFLYIPLPVFWALFDQQASRWTLQAIRMNGQLGEHFTIKPDQIQAINPFLVIFFVPIFDYLIYPMMNKIGLYTPLKRIVIGGLLASLSFGVCGFFQLSIEAEAPVSMMPGHNHLAIVNNMPKNLTILSNITLMPNEIKVLDNIERSSLESEFGPITNFTDDETLVLYYTTVETPLKFVWENILVKPDTSGAKLFTIFDLKNFNETLDKFAIDGHKDGLVTNIVQHNIDTGRTIGYLNPFEVDIIGEDIVLMIGENKRMTYPMMGQGATYIQVIIGDLNTEPESRLSRIVDENKLSIFLQLIQYLIMTAAEILFSITGLEFSYSQAPKSMKSVLQAAWLMTVAFGNLIVALITLVKFKKQSHEFFLFFGLMFIDALIFAVMAYFYIPYQSDNDNDNDCYDSDEQSSDRQQLDMIDGGSSSSTTSTRPSTENLSMKQIQSNNKTTTTTTTMATKID</sequence>
<dbReference type="GO" id="GO:0022857">
    <property type="term" value="F:transmembrane transporter activity"/>
    <property type="evidence" value="ECO:0007669"/>
    <property type="project" value="InterPro"/>
</dbReference>
<feature type="transmembrane region" description="Helical" evidence="11">
    <location>
        <begin position="197"/>
        <end position="222"/>
    </location>
</feature>
<keyword evidence="5" id="KW-0571">Peptide transport</keyword>
<dbReference type="PANTHER" id="PTHR11654">
    <property type="entry name" value="OLIGOPEPTIDE TRANSPORTER-RELATED"/>
    <property type="match status" value="1"/>
</dbReference>
<keyword evidence="6" id="KW-0653">Protein transport</keyword>
<evidence type="ECO:0000256" key="11">
    <source>
        <dbReference type="SAM" id="Phobius"/>
    </source>
</evidence>
<proteinExistence type="inferred from homology"/>
<gene>
    <name evidence="12" type="ORF">HUG17_8729</name>
</gene>
<feature type="transmembrane region" description="Helical" evidence="11">
    <location>
        <begin position="43"/>
        <end position="63"/>
    </location>
</feature>
<feature type="compositionally biased region" description="Polar residues" evidence="10">
    <location>
        <begin position="713"/>
        <end position="725"/>
    </location>
</feature>
<keyword evidence="7 11" id="KW-1133">Transmembrane helix</keyword>
<evidence type="ECO:0000256" key="10">
    <source>
        <dbReference type="SAM" id="MobiDB-lite"/>
    </source>
</evidence>
<dbReference type="GO" id="GO:0006857">
    <property type="term" value="P:oligopeptide transport"/>
    <property type="evidence" value="ECO:0007669"/>
    <property type="project" value="InterPro"/>
</dbReference>
<evidence type="ECO:0000256" key="9">
    <source>
        <dbReference type="ARBA" id="ARBA00078114"/>
    </source>
</evidence>
<comment type="caution">
    <text evidence="12">The sequence shown here is derived from an EMBL/GenBank/DDBJ whole genome shotgun (WGS) entry which is preliminary data.</text>
</comment>
<dbReference type="OrthoDB" id="10071041at2759"/>
<keyword evidence="4 11" id="KW-0812">Transmembrane</keyword>
<feature type="transmembrane region" description="Helical" evidence="11">
    <location>
        <begin position="280"/>
        <end position="298"/>
    </location>
</feature>
<protein>
    <recommendedName>
        <fullName evidence="9">Oligopeptide transporter 1</fullName>
    </recommendedName>
</protein>
<feature type="transmembrane region" description="Helical" evidence="11">
    <location>
        <begin position="69"/>
        <end position="89"/>
    </location>
</feature>
<dbReference type="Gene3D" id="1.20.1250.20">
    <property type="entry name" value="MFS general substrate transporter like domains"/>
    <property type="match status" value="2"/>
</dbReference>
<keyword evidence="8 11" id="KW-0472">Membrane</keyword>
<dbReference type="AlphaFoldDB" id="A0A9D4NTS3"/>
<feature type="transmembrane region" description="Helical" evidence="11">
    <location>
        <begin position="122"/>
        <end position="143"/>
    </location>
</feature>
<dbReference type="FunFam" id="1.20.1250.20:FF:000049">
    <property type="entry name" value="Solute carrier family 15 member 2"/>
    <property type="match status" value="1"/>
</dbReference>
<evidence type="ECO:0000256" key="5">
    <source>
        <dbReference type="ARBA" id="ARBA00022856"/>
    </source>
</evidence>
<dbReference type="SUPFAM" id="SSF103473">
    <property type="entry name" value="MFS general substrate transporter"/>
    <property type="match status" value="1"/>
</dbReference>
<keyword evidence="3" id="KW-0813">Transport</keyword>
<dbReference type="PROSITE" id="PS01022">
    <property type="entry name" value="PTR2_1"/>
    <property type="match status" value="1"/>
</dbReference>
<organism evidence="12">
    <name type="scientific">Dermatophagoides farinae</name>
    <name type="common">American house dust mite</name>
    <dbReference type="NCBI Taxonomy" id="6954"/>
    <lineage>
        <taxon>Eukaryota</taxon>
        <taxon>Metazoa</taxon>
        <taxon>Ecdysozoa</taxon>
        <taxon>Arthropoda</taxon>
        <taxon>Chelicerata</taxon>
        <taxon>Arachnida</taxon>
        <taxon>Acari</taxon>
        <taxon>Acariformes</taxon>
        <taxon>Sarcoptiformes</taxon>
        <taxon>Astigmata</taxon>
        <taxon>Psoroptidia</taxon>
        <taxon>Analgoidea</taxon>
        <taxon>Pyroglyphidae</taxon>
        <taxon>Dermatophagoidinae</taxon>
        <taxon>Dermatophagoides</taxon>
    </lineage>
</organism>
<dbReference type="GO" id="GO:0015031">
    <property type="term" value="P:protein transport"/>
    <property type="evidence" value="ECO:0007669"/>
    <property type="project" value="UniProtKB-KW"/>
</dbReference>
<feature type="transmembrane region" description="Helical" evidence="11">
    <location>
        <begin position="164"/>
        <end position="185"/>
    </location>
</feature>
<reference evidence="12" key="2">
    <citation type="journal article" date="2021" name="World Allergy Organ. J.">
        <title>Chromosome-level assembly of Dermatophagoides farinae genome and transcriptome reveals two novel allergens Der f 37 and Der f 39.</title>
        <authorList>
            <person name="Chen J."/>
            <person name="Cai Z."/>
            <person name="Fan D."/>
            <person name="Hu J."/>
            <person name="Hou Y."/>
            <person name="He Y."/>
            <person name="Zhang Z."/>
            <person name="Zhao Z."/>
            <person name="Gao P."/>
            <person name="Hu W."/>
            <person name="Sun J."/>
            <person name="Li J."/>
            <person name="Ji K."/>
        </authorList>
    </citation>
    <scope>NUCLEOTIDE SEQUENCE</scope>
    <source>
        <strain evidence="12">JKM2019</strain>
    </source>
</reference>
<accession>A0A9D4NTS3</accession>
<evidence type="ECO:0000256" key="8">
    <source>
        <dbReference type="ARBA" id="ARBA00023136"/>
    </source>
</evidence>
<feature type="transmembrane region" description="Helical" evidence="11">
    <location>
        <begin position="362"/>
        <end position="383"/>
    </location>
</feature>
<name>A0A9D4NTS3_DERFA</name>